<keyword evidence="3" id="KW-0862">Zinc</keyword>
<dbReference type="InterPro" id="IPR019786">
    <property type="entry name" value="Zinc_finger_PHD-type_CS"/>
</dbReference>
<dbReference type="Proteomes" id="UP000069940">
    <property type="component" value="Unassembled WGS sequence"/>
</dbReference>
<dbReference type="Pfam" id="PF00628">
    <property type="entry name" value="PHD"/>
    <property type="match status" value="1"/>
</dbReference>
<dbReference type="EnsemblMetazoa" id="AALFPA23_017115.R24963">
    <property type="protein sequence ID" value="AALFPA23_017115.P24963"/>
    <property type="gene ID" value="AALFPA23_017115"/>
</dbReference>
<dbReference type="InterPro" id="IPR001965">
    <property type="entry name" value="Znf_PHD"/>
</dbReference>
<evidence type="ECO:0000256" key="4">
    <source>
        <dbReference type="PROSITE-ProRule" id="PRU00146"/>
    </source>
</evidence>
<evidence type="ECO:0000256" key="1">
    <source>
        <dbReference type="ARBA" id="ARBA00022723"/>
    </source>
</evidence>
<evidence type="ECO:0000256" key="6">
    <source>
        <dbReference type="SAM" id="MobiDB-lite"/>
    </source>
</evidence>
<reference evidence="8" key="2">
    <citation type="submission" date="2025-05" db="UniProtKB">
        <authorList>
            <consortium name="EnsemblMetazoa"/>
        </authorList>
    </citation>
    <scope>IDENTIFICATION</scope>
    <source>
        <strain evidence="8">Foshan</strain>
    </source>
</reference>
<keyword evidence="1" id="KW-0479">Metal-binding</keyword>
<dbReference type="SMART" id="SM00249">
    <property type="entry name" value="PHD"/>
    <property type="match status" value="1"/>
</dbReference>
<evidence type="ECO:0000256" key="5">
    <source>
        <dbReference type="SAM" id="Coils"/>
    </source>
</evidence>
<feature type="compositionally biased region" description="Acidic residues" evidence="6">
    <location>
        <begin position="198"/>
        <end position="216"/>
    </location>
</feature>
<name>A0ABM1ZC70_AEDAL</name>
<evidence type="ECO:0000256" key="3">
    <source>
        <dbReference type="ARBA" id="ARBA00022833"/>
    </source>
</evidence>
<evidence type="ECO:0000313" key="9">
    <source>
        <dbReference type="Proteomes" id="UP000069940"/>
    </source>
</evidence>
<keyword evidence="5" id="KW-0175">Coiled coil</keyword>
<sequence length="255" mass="29931">MADPYAINLDFIKTPCSACDDATTESMRMIRCEGCQQWFHVRCVRISSNAEQSKKWFCDECQRVKTKTTVNSVPKSADESNRSSVKSDAALTLEQKLKAMEESKRRMEQELEAEMILRRKENEIRRSIENKRIMLERKLNEEEEQKCALLQKEILRQRRKQLDRMKESQRLFVDEEEILDKEFRKLKNFGRTSKTVIESDDVSDAESESEESEYDDDVKSFPSRNRRERGNPVKLSQYGLGHSRSVPTSGKKWVE</sequence>
<evidence type="ECO:0000313" key="8">
    <source>
        <dbReference type="EnsemblMetazoa" id="AALFPA23_017115.P24963"/>
    </source>
</evidence>
<feature type="coiled-coil region" evidence="5">
    <location>
        <begin position="90"/>
        <end position="160"/>
    </location>
</feature>
<feature type="domain" description="PHD-type" evidence="7">
    <location>
        <begin position="13"/>
        <end position="64"/>
    </location>
</feature>
<dbReference type="PROSITE" id="PS50016">
    <property type="entry name" value="ZF_PHD_2"/>
    <property type="match status" value="1"/>
</dbReference>
<dbReference type="Gene3D" id="3.30.40.10">
    <property type="entry name" value="Zinc/RING finger domain, C3HC4 (zinc finger)"/>
    <property type="match status" value="1"/>
</dbReference>
<keyword evidence="2 4" id="KW-0863">Zinc-finger</keyword>
<protein>
    <recommendedName>
        <fullName evidence="7">PHD-type domain-containing protein</fullName>
    </recommendedName>
</protein>
<reference evidence="9" key="1">
    <citation type="journal article" date="2015" name="Proc. Natl. Acad. Sci. U.S.A.">
        <title>Genome sequence of the Asian Tiger mosquito, Aedes albopictus, reveals insights into its biology, genetics, and evolution.</title>
        <authorList>
            <person name="Chen X.G."/>
            <person name="Jiang X."/>
            <person name="Gu J."/>
            <person name="Xu M."/>
            <person name="Wu Y."/>
            <person name="Deng Y."/>
            <person name="Zhang C."/>
            <person name="Bonizzoni M."/>
            <person name="Dermauw W."/>
            <person name="Vontas J."/>
            <person name="Armbruster P."/>
            <person name="Huang X."/>
            <person name="Yang Y."/>
            <person name="Zhang H."/>
            <person name="He W."/>
            <person name="Peng H."/>
            <person name="Liu Y."/>
            <person name="Wu K."/>
            <person name="Chen J."/>
            <person name="Lirakis M."/>
            <person name="Topalis P."/>
            <person name="Van Leeuwen T."/>
            <person name="Hall A.B."/>
            <person name="Jiang X."/>
            <person name="Thorpe C."/>
            <person name="Mueller R.L."/>
            <person name="Sun C."/>
            <person name="Waterhouse R.M."/>
            <person name="Yan G."/>
            <person name="Tu Z.J."/>
            <person name="Fang X."/>
            <person name="James A.A."/>
        </authorList>
    </citation>
    <scope>NUCLEOTIDE SEQUENCE [LARGE SCALE GENOMIC DNA]</scope>
    <source>
        <strain evidence="9">Foshan</strain>
    </source>
</reference>
<dbReference type="PROSITE" id="PS01359">
    <property type="entry name" value="ZF_PHD_1"/>
    <property type="match status" value="1"/>
</dbReference>
<evidence type="ECO:0000259" key="7">
    <source>
        <dbReference type="PROSITE" id="PS50016"/>
    </source>
</evidence>
<dbReference type="InterPro" id="IPR019787">
    <property type="entry name" value="Znf_PHD-finger"/>
</dbReference>
<organism evidence="8 9">
    <name type="scientific">Aedes albopictus</name>
    <name type="common">Asian tiger mosquito</name>
    <name type="synonym">Stegomyia albopicta</name>
    <dbReference type="NCBI Taxonomy" id="7160"/>
    <lineage>
        <taxon>Eukaryota</taxon>
        <taxon>Metazoa</taxon>
        <taxon>Ecdysozoa</taxon>
        <taxon>Arthropoda</taxon>
        <taxon>Hexapoda</taxon>
        <taxon>Insecta</taxon>
        <taxon>Pterygota</taxon>
        <taxon>Neoptera</taxon>
        <taxon>Endopterygota</taxon>
        <taxon>Diptera</taxon>
        <taxon>Nematocera</taxon>
        <taxon>Culicoidea</taxon>
        <taxon>Culicidae</taxon>
        <taxon>Culicinae</taxon>
        <taxon>Aedini</taxon>
        <taxon>Aedes</taxon>
        <taxon>Stegomyia</taxon>
    </lineage>
</organism>
<dbReference type="CDD" id="cd15489">
    <property type="entry name" value="PHD_SF"/>
    <property type="match status" value="1"/>
</dbReference>
<evidence type="ECO:0000256" key="2">
    <source>
        <dbReference type="ARBA" id="ARBA00022771"/>
    </source>
</evidence>
<dbReference type="SUPFAM" id="SSF57903">
    <property type="entry name" value="FYVE/PHD zinc finger"/>
    <property type="match status" value="1"/>
</dbReference>
<keyword evidence="9" id="KW-1185">Reference proteome</keyword>
<dbReference type="InterPro" id="IPR011011">
    <property type="entry name" value="Znf_FYVE_PHD"/>
</dbReference>
<proteinExistence type="predicted"/>
<accession>A0ABM1ZC70</accession>
<dbReference type="RefSeq" id="XP_062703805.1">
    <property type="nucleotide sequence ID" value="XM_062847821.1"/>
</dbReference>
<dbReference type="GeneID" id="134286237"/>
<dbReference type="InterPro" id="IPR013083">
    <property type="entry name" value="Znf_RING/FYVE/PHD"/>
</dbReference>
<feature type="region of interest" description="Disordered" evidence="6">
    <location>
        <begin position="194"/>
        <end position="255"/>
    </location>
</feature>